<evidence type="ECO:0000313" key="2">
    <source>
        <dbReference type="Proteomes" id="UP000606172"/>
    </source>
</evidence>
<protein>
    <submittedName>
        <fullName evidence="1">Uncharacterized protein</fullName>
    </submittedName>
</protein>
<keyword evidence="2" id="KW-1185">Reference proteome</keyword>
<proteinExistence type="predicted"/>
<dbReference type="EMBL" id="BOOW01000045">
    <property type="protein sequence ID" value="GII96508.1"/>
    <property type="molecule type" value="Genomic_DNA"/>
</dbReference>
<dbReference type="RefSeq" id="WP_204031503.1">
    <property type="nucleotide sequence ID" value="NZ_BOOW01000045.1"/>
</dbReference>
<dbReference type="Proteomes" id="UP000606172">
    <property type="component" value="Unassembled WGS sequence"/>
</dbReference>
<name>A0A919RMK5_9ACTN</name>
<comment type="caution">
    <text evidence="1">The sequence shown here is derived from an EMBL/GenBank/DDBJ whole genome shotgun (WGS) entry which is preliminary data.</text>
</comment>
<organism evidence="1 2">
    <name type="scientific">Sinosporangium siamense</name>
    <dbReference type="NCBI Taxonomy" id="1367973"/>
    <lineage>
        <taxon>Bacteria</taxon>
        <taxon>Bacillati</taxon>
        <taxon>Actinomycetota</taxon>
        <taxon>Actinomycetes</taxon>
        <taxon>Streptosporangiales</taxon>
        <taxon>Streptosporangiaceae</taxon>
        <taxon>Sinosporangium</taxon>
    </lineage>
</organism>
<dbReference type="AlphaFoldDB" id="A0A919RMK5"/>
<reference evidence="1" key="1">
    <citation type="submission" date="2021-01" db="EMBL/GenBank/DDBJ databases">
        <title>Whole genome shotgun sequence of Sinosporangium siamense NBRC 109515.</title>
        <authorList>
            <person name="Komaki H."/>
            <person name="Tamura T."/>
        </authorList>
    </citation>
    <scope>NUCLEOTIDE SEQUENCE</scope>
    <source>
        <strain evidence="1">NBRC 109515</strain>
    </source>
</reference>
<accession>A0A919RMK5</accession>
<evidence type="ECO:0000313" key="1">
    <source>
        <dbReference type="EMBL" id="GII96508.1"/>
    </source>
</evidence>
<gene>
    <name evidence="1" type="ORF">Ssi02_67390</name>
</gene>
<sequence length="148" mass="16019">MSSLVSVERRRWDIDERFTGIATGQALAPAVERLVEHLHREGWVAEDPEAHLLPHLRRACGAPGSPWRLLGGRLLDDGVYEVEVAAAAEPAGAGLPIRDALVLLASVAEASFAARQVDEDTIECVTGMLDGDGAYAAHGHLIRLRIRR</sequence>